<dbReference type="GO" id="GO:0009424">
    <property type="term" value="C:bacterial-type flagellum hook"/>
    <property type="evidence" value="ECO:0007669"/>
    <property type="project" value="InterPro"/>
</dbReference>
<evidence type="ECO:0000259" key="5">
    <source>
        <dbReference type="Pfam" id="PF00700"/>
    </source>
</evidence>
<reference evidence="6 7" key="1">
    <citation type="submission" date="2018-10" db="EMBL/GenBank/DDBJ databases">
        <title>Bacillus Keqinensis sp. nov., a moderately halophilic bacterium isolated from a saline-alkaline lake.</title>
        <authorList>
            <person name="Wang H."/>
        </authorList>
    </citation>
    <scope>NUCLEOTIDE SEQUENCE [LARGE SCALE GENOMIC DNA]</scope>
    <source>
        <strain evidence="6 7">KQ-3</strain>
    </source>
</reference>
<proteinExistence type="inferred from homology"/>
<evidence type="ECO:0000313" key="7">
    <source>
        <dbReference type="Proteomes" id="UP000278746"/>
    </source>
</evidence>
<evidence type="ECO:0000256" key="1">
    <source>
        <dbReference type="ARBA" id="ARBA00004365"/>
    </source>
</evidence>
<dbReference type="GO" id="GO:0005198">
    <property type="term" value="F:structural molecule activity"/>
    <property type="evidence" value="ECO:0007669"/>
    <property type="project" value="InterPro"/>
</dbReference>
<dbReference type="NCBIfam" id="TIGR02550">
    <property type="entry name" value="flagell_flgL"/>
    <property type="match status" value="1"/>
</dbReference>
<dbReference type="InterPro" id="IPR001492">
    <property type="entry name" value="Flagellin"/>
</dbReference>
<sequence>MRVTQSMLSNNSLRHLSQSYQQLHTLQNQLATGKKISRASEDPVVAMNGMRYRTQVTEIEQFKRNLGEVNNWMDNSDATLDKVAHSLHRVRELTVQASNDTYEGTQRDNIAKEVEELRKHLQSLANTKSNGKYIFNGTNTTNEPVRDDLLDVGLDSGGFQNWVEGEETAHEYHITHHGVRYDRIEDEDGEDIVFESANGDRIVLSGFPEETTIERQWTATDADENVTQETREMSEREIVISADASVSTNNSKVEIELLKGVNMPVNIDPSAVFSSDFFGDLIQLEKALRDPGVKGPELTKFIDTVDHQLERVVNERAELGARQNRIEMMEDRVREQEVIAKRVLSDNEDADMERVISQLMSQENVHRAALASSARILQPSLMDFLR</sequence>
<comment type="caution">
    <text evidence="6">The sequence shown here is derived from an EMBL/GenBank/DDBJ whole genome shotgun (WGS) entry which is preliminary data.</text>
</comment>
<dbReference type="EMBL" id="RHIB01000002">
    <property type="protein sequence ID" value="RNA67567.1"/>
    <property type="molecule type" value="Genomic_DNA"/>
</dbReference>
<protein>
    <submittedName>
        <fullName evidence="6">Flagellar hook-associated protein 3</fullName>
    </submittedName>
</protein>
<keyword evidence="7" id="KW-1185">Reference proteome</keyword>
<dbReference type="InterPro" id="IPR013384">
    <property type="entry name" value="Flagell_FlgL"/>
</dbReference>
<dbReference type="Gene3D" id="1.20.1330.10">
    <property type="entry name" value="f41 fragment of flagellin, N-terminal domain"/>
    <property type="match status" value="2"/>
</dbReference>
<dbReference type="Proteomes" id="UP000278746">
    <property type="component" value="Unassembled WGS sequence"/>
</dbReference>
<keyword evidence="6" id="KW-0282">Flagellum</keyword>
<feature type="domain" description="Flagellin N-terminal" evidence="4">
    <location>
        <begin position="5"/>
        <end position="140"/>
    </location>
</feature>
<dbReference type="InterPro" id="IPR046358">
    <property type="entry name" value="Flagellin_C"/>
</dbReference>
<dbReference type="AlphaFoldDB" id="A0A3M7TQN1"/>
<feature type="domain" description="Flagellin C-terminal" evidence="5">
    <location>
        <begin position="302"/>
        <end position="384"/>
    </location>
</feature>
<evidence type="ECO:0000313" key="6">
    <source>
        <dbReference type="EMBL" id="RNA67567.1"/>
    </source>
</evidence>
<organism evidence="6 7">
    <name type="scientific">Alteribacter keqinensis</name>
    <dbReference type="NCBI Taxonomy" id="2483800"/>
    <lineage>
        <taxon>Bacteria</taxon>
        <taxon>Bacillati</taxon>
        <taxon>Bacillota</taxon>
        <taxon>Bacilli</taxon>
        <taxon>Bacillales</taxon>
        <taxon>Bacillaceae</taxon>
        <taxon>Alteribacter</taxon>
    </lineage>
</organism>
<keyword evidence="3" id="KW-0975">Bacterial flagellum</keyword>
<dbReference type="OrthoDB" id="9758307at2"/>
<dbReference type="Pfam" id="PF00700">
    <property type="entry name" value="Flagellin_C"/>
    <property type="match status" value="1"/>
</dbReference>
<dbReference type="GO" id="GO:0071973">
    <property type="term" value="P:bacterial-type flagellum-dependent cell motility"/>
    <property type="evidence" value="ECO:0007669"/>
    <property type="project" value="InterPro"/>
</dbReference>
<dbReference type="Pfam" id="PF00669">
    <property type="entry name" value="Flagellin_N"/>
    <property type="match status" value="1"/>
</dbReference>
<dbReference type="InterPro" id="IPR001029">
    <property type="entry name" value="Flagellin_N"/>
</dbReference>
<dbReference type="SUPFAM" id="SSF64518">
    <property type="entry name" value="Phase 1 flagellin"/>
    <property type="match status" value="1"/>
</dbReference>
<keyword evidence="6" id="KW-0966">Cell projection</keyword>
<evidence type="ECO:0000256" key="2">
    <source>
        <dbReference type="ARBA" id="ARBA00005709"/>
    </source>
</evidence>
<dbReference type="PANTHER" id="PTHR42792:SF1">
    <property type="entry name" value="FLAGELLAR HOOK-ASSOCIATED PROTEIN 3"/>
    <property type="match status" value="1"/>
</dbReference>
<comment type="subcellular location">
    <subcellularLocation>
        <location evidence="1">Bacterial flagellum</location>
    </subcellularLocation>
</comment>
<accession>A0A3M7TQN1</accession>
<dbReference type="RefSeq" id="WP_122899093.1">
    <property type="nucleotide sequence ID" value="NZ_RHIB01000002.1"/>
</dbReference>
<dbReference type="PANTHER" id="PTHR42792">
    <property type="entry name" value="FLAGELLIN"/>
    <property type="match status" value="1"/>
</dbReference>
<gene>
    <name evidence="6" type="primary">flgL</name>
    <name evidence="6" type="ORF">EBO34_12630</name>
</gene>
<comment type="similarity">
    <text evidence="2">Belongs to the bacterial flagellin family.</text>
</comment>
<evidence type="ECO:0000256" key="3">
    <source>
        <dbReference type="ARBA" id="ARBA00023143"/>
    </source>
</evidence>
<keyword evidence="6" id="KW-0969">Cilium</keyword>
<name>A0A3M7TQN1_9BACI</name>
<evidence type="ECO:0000259" key="4">
    <source>
        <dbReference type="Pfam" id="PF00669"/>
    </source>
</evidence>